<protein>
    <recommendedName>
        <fullName evidence="4">RING-type domain-containing protein</fullName>
    </recommendedName>
</protein>
<proteinExistence type="predicted"/>
<name>A0A6G1J3B9_9PLEO</name>
<feature type="compositionally biased region" description="Basic and acidic residues" evidence="1">
    <location>
        <begin position="422"/>
        <end position="432"/>
    </location>
</feature>
<reference evidence="2" key="1">
    <citation type="journal article" date="2020" name="Stud. Mycol.">
        <title>101 Dothideomycetes genomes: a test case for predicting lifestyles and emergence of pathogens.</title>
        <authorList>
            <person name="Haridas S."/>
            <person name="Albert R."/>
            <person name="Binder M."/>
            <person name="Bloem J."/>
            <person name="Labutti K."/>
            <person name="Salamov A."/>
            <person name="Andreopoulos B."/>
            <person name="Baker S."/>
            <person name="Barry K."/>
            <person name="Bills G."/>
            <person name="Bluhm B."/>
            <person name="Cannon C."/>
            <person name="Castanera R."/>
            <person name="Culley D."/>
            <person name="Daum C."/>
            <person name="Ezra D."/>
            <person name="Gonzalez J."/>
            <person name="Henrissat B."/>
            <person name="Kuo A."/>
            <person name="Liang C."/>
            <person name="Lipzen A."/>
            <person name="Lutzoni F."/>
            <person name="Magnuson J."/>
            <person name="Mondo S."/>
            <person name="Nolan M."/>
            <person name="Ohm R."/>
            <person name="Pangilinan J."/>
            <person name="Park H.-J."/>
            <person name="Ramirez L."/>
            <person name="Alfaro M."/>
            <person name="Sun H."/>
            <person name="Tritt A."/>
            <person name="Yoshinaga Y."/>
            <person name="Zwiers L.-H."/>
            <person name="Turgeon B."/>
            <person name="Goodwin S."/>
            <person name="Spatafora J."/>
            <person name="Crous P."/>
            <person name="Grigoriev I."/>
        </authorList>
    </citation>
    <scope>NUCLEOTIDE SEQUENCE</scope>
    <source>
        <strain evidence="2">CBS 122367</strain>
    </source>
</reference>
<dbReference type="Gene3D" id="3.30.40.10">
    <property type="entry name" value="Zinc/RING finger domain, C3HC4 (zinc finger)"/>
    <property type="match status" value="1"/>
</dbReference>
<accession>A0A6G1J3B9</accession>
<evidence type="ECO:0000313" key="3">
    <source>
        <dbReference type="Proteomes" id="UP000799291"/>
    </source>
</evidence>
<gene>
    <name evidence="2" type="ORF">K458DRAFT_431022</name>
</gene>
<keyword evidence="3" id="KW-1185">Reference proteome</keyword>
<feature type="region of interest" description="Disordered" evidence="1">
    <location>
        <begin position="422"/>
        <end position="448"/>
    </location>
</feature>
<dbReference type="InterPro" id="IPR013083">
    <property type="entry name" value="Znf_RING/FYVE/PHD"/>
</dbReference>
<feature type="compositionally biased region" description="Polar residues" evidence="1">
    <location>
        <begin position="433"/>
        <end position="448"/>
    </location>
</feature>
<evidence type="ECO:0000313" key="2">
    <source>
        <dbReference type="EMBL" id="KAF2684710.1"/>
    </source>
</evidence>
<sequence>MSSVSSLSSTSQRFARRPSTYTDFLASLDYPSPRALAPEECPICRAPFLTSTPETRQSPLFFWGSLPFPEHLDTHNDDMNVLEDHPVRLPCEAGHIVGNTCMLTWFSDGGENANTCPLDQQPLFQPSHSYYDRPHRSGNERYNESRRRIEAMPLRELIRRSHAYTASDLVNASSATMTQRLATLLLRVAFRSDQSGLESPRAAALNAVAPPRWPRLTTPIPYGDERSIFTQSIPQRSPHLFTILHRLAHVYQGSTLPAEELTSILQNQVNDFFSNYQQYTNDAHETQLRRFMTTVIDIWVAQELLMTELRTATQTPNRTTYASTLNEFLVGYERGGGDDQSILRTGEFEVLREEWDRRREELLDGENSAVEPLLDDVQEETVCDSERDEEEDEILPEWQEAEILAGWIAFVSGTVRGFDGDHPYEQGFEDSRSLGTSSYLQNDNPRNQGYFNLEAQSTREWEEAFEEGR</sequence>
<dbReference type="AlphaFoldDB" id="A0A6G1J3B9"/>
<organism evidence="2 3">
    <name type="scientific">Lentithecium fluviatile CBS 122367</name>
    <dbReference type="NCBI Taxonomy" id="1168545"/>
    <lineage>
        <taxon>Eukaryota</taxon>
        <taxon>Fungi</taxon>
        <taxon>Dikarya</taxon>
        <taxon>Ascomycota</taxon>
        <taxon>Pezizomycotina</taxon>
        <taxon>Dothideomycetes</taxon>
        <taxon>Pleosporomycetidae</taxon>
        <taxon>Pleosporales</taxon>
        <taxon>Massarineae</taxon>
        <taxon>Lentitheciaceae</taxon>
        <taxon>Lentithecium</taxon>
    </lineage>
</organism>
<evidence type="ECO:0008006" key="4">
    <source>
        <dbReference type="Google" id="ProtNLM"/>
    </source>
</evidence>
<dbReference type="Proteomes" id="UP000799291">
    <property type="component" value="Unassembled WGS sequence"/>
</dbReference>
<evidence type="ECO:0000256" key="1">
    <source>
        <dbReference type="SAM" id="MobiDB-lite"/>
    </source>
</evidence>
<dbReference type="OrthoDB" id="3773917at2759"/>
<dbReference type="SUPFAM" id="SSF57850">
    <property type="entry name" value="RING/U-box"/>
    <property type="match status" value="1"/>
</dbReference>
<dbReference type="EMBL" id="MU005580">
    <property type="protein sequence ID" value="KAF2684710.1"/>
    <property type="molecule type" value="Genomic_DNA"/>
</dbReference>